<sequence length="61" mass="6925">MGTGKLIRRENEPLREESDQQARKTRYVQLALAKSLFSNVATVATSCHLRGAPNWLAEWPK</sequence>
<proteinExistence type="predicted"/>
<dbReference type="EMBL" id="CADCXV010001109">
    <property type="protein sequence ID" value="CAB0041340.1"/>
    <property type="molecule type" value="Genomic_DNA"/>
</dbReference>
<organism evidence="2 3">
    <name type="scientific">Trichogramma brassicae</name>
    <dbReference type="NCBI Taxonomy" id="86971"/>
    <lineage>
        <taxon>Eukaryota</taxon>
        <taxon>Metazoa</taxon>
        <taxon>Ecdysozoa</taxon>
        <taxon>Arthropoda</taxon>
        <taxon>Hexapoda</taxon>
        <taxon>Insecta</taxon>
        <taxon>Pterygota</taxon>
        <taxon>Neoptera</taxon>
        <taxon>Endopterygota</taxon>
        <taxon>Hymenoptera</taxon>
        <taxon>Apocrita</taxon>
        <taxon>Proctotrupomorpha</taxon>
        <taxon>Chalcidoidea</taxon>
        <taxon>Trichogrammatidae</taxon>
        <taxon>Trichogramma</taxon>
    </lineage>
</organism>
<name>A0A6H5IV31_9HYME</name>
<gene>
    <name evidence="2" type="ORF">TBRA_LOCUS13012</name>
</gene>
<dbReference type="OrthoDB" id="7698985at2759"/>
<accession>A0A6H5IV31</accession>
<feature type="region of interest" description="Disordered" evidence="1">
    <location>
        <begin position="1"/>
        <end position="21"/>
    </location>
</feature>
<dbReference type="AlphaFoldDB" id="A0A6H5IV31"/>
<dbReference type="Proteomes" id="UP000479190">
    <property type="component" value="Unassembled WGS sequence"/>
</dbReference>
<feature type="compositionally biased region" description="Basic and acidic residues" evidence="1">
    <location>
        <begin position="7"/>
        <end position="21"/>
    </location>
</feature>
<reference evidence="2 3" key="1">
    <citation type="submission" date="2020-02" db="EMBL/GenBank/DDBJ databases">
        <authorList>
            <person name="Ferguson B K."/>
        </authorList>
    </citation>
    <scope>NUCLEOTIDE SEQUENCE [LARGE SCALE GENOMIC DNA]</scope>
</reference>
<protein>
    <submittedName>
        <fullName evidence="2">Uncharacterized protein</fullName>
    </submittedName>
</protein>
<evidence type="ECO:0000313" key="3">
    <source>
        <dbReference type="Proteomes" id="UP000479190"/>
    </source>
</evidence>
<evidence type="ECO:0000313" key="2">
    <source>
        <dbReference type="EMBL" id="CAB0041340.1"/>
    </source>
</evidence>
<evidence type="ECO:0000256" key="1">
    <source>
        <dbReference type="SAM" id="MobiDB-lite"/>
    </source>
</evidence>
<keyword evidence="3" id="KW-1185">Reference proteome</keyword>